<sequence length="77" mass="8841">MMGGEEMDDMLLRKMMRKRGYTQEKLAAAIGVDRSTLNRKMNDETRCFSMDEVFAIGRALKLTRSELSAVFFCGYSM</sequence>
<evidence type="ECO:0000313" key="2">
    <source>
        <dbReference type="EMBL" id="HIQ62392.1"/>
    </source>
</evidence>
<evidence type="ECO:0000259" key="1">
    <source>
        <dbReference type="PROSITE" id="PS50943"/>
    </source>
</evidence>
<dbReference type="Proteomes" id="UP000886819">
    <property type="component" value="Unassembled WGS sequence"/>
</dbReference>
<dbReference type="CDD" id="cd00093">
    <property type="entry name" value="HTH_XRE"/>
    <property type="match status" value="1"/>
</dbReference>
<dbReference type="AlphaFoldDB" id="A0A9D1CI80"/>
<evidence type="ECO:0000313" key="3">
    <source>
        <dbReference type="Proteomes" id="UP000886819"/>
    </source>
</evidence>
<dbReference type="SMART" id="SM00530">
    <property type="entry name" value="HTH_XRE"/>
    <property type="match status" value="1"/>
</dbReference>
<dbReference type="Pfam" id="PF01381">
    <property type="entry name" value="HTH_3"/>
    <property type="match status" value="1"/>
</dbReference>
<name>A0A9D1CI80_9FIRM</name>
<dbReference type="GO" id="GO:0003677">
    <property type="term" value="F:DNA binding"/>
    <property type="evidence" value="ECO:0007669"/>
    <property type="project" value="InterPro"/>
</dbReference>
<feature type="domain" description="HTH cro/C1-type" evidence="1">
    <location>
        <begin position="12"/>
        <end position="67"/>
    </location>
</feature>
<reference evidence="2" key="1">
    <citation type="submission" date="2020-10" db="EMBL/GenBank/DDBJ databases">
        <authorList>
            <person name="Gilroy R."/>
        </authorList>
    </citation>
    <scope>NUCLEOTIDE SEQUENCE</scope>
    <source>
        <strain evidence="2">ChiHile30-977</strain>
    </source>
</reference>
<accession>A0A9D1CI80</accession>
<dbReference type="EMBL" id="DVFI01000032">
    <property type="protein sequence ID" value="HIQ62392.1"/>
    <property type="molecule type" value="Genomic_DNA"/>
</dbReference>
<dbReference type="InterPro" id="IPR010982">
    <property type="entry name" value="Lambda_DNA-bd_dom_sf"/>
</dbReference>
<organism evidence="2 3">
    <name type="scientific">Candidatus Avichristensenella intestinipullorum</name>
    <dbReference type="NCBI Taxonomy" id="2840693"/>
    <lineage>
        <taxon>Bacteria</taxon>
        <taxon>Bacillati</taxon>
        <taxon>Bacillota</taxon>
        <taxon>Clostridia</taxon>
        <taxon>Candidatus Avichristensenella</taxon>
    </lineage>
</organism>
<dbReference type="Gene3D" id="1.10.260.40">
    <property type="entry name" value="lambda repressor-like DNA-binding domains"/>
    <property type="match status" value="1"/>
</dbReference>
<dbReference type="SUPFAM" id="SSF47413">
    <property type="entry name" value="lambda repressor-like DNA-binding domains"/>
    <property type="match status" value="1"/>
</dbReference>
<dbReference type="InterPro" id="IPR001387">
    <property type="entry name" value="Cro/C1-type_HTH"/>
</dbReference>
<proteinExistence type="predicted"/>
<reference evidence="2" key="2">
    <citation type="journal article" date="2021" name="PeerJ">
        <title>Extensive microbial diversity within the chicken gut microbiome revealed by metagenomics and culture.</title>
        <authorList>
            <person name="Gilroy R."/>
            <person name="Ravi A."/>
            <person name="Getino M."/>
            <person name="Pursley I."/>
            <person name="Horton D.L."/>
            <person name="Alikhan N.F."/>
            <person name="Baker D."/>
            <person name="Gharbi K."/>
            <person name="Hall N."/>
            <person name="Watson M."/>
            <person name="Adriaenssens E.M."/>
            <person name="Foster-Nyarko E."/>
            <person name="Jarju S."/>
            <person name="Secka A."/>
            <person name="Antonio M."/>
            <person name="Oren A."/>
            <person name="Chaudhuri R.R."/>
            <person name="La Ragione R."/>
            <person name="Hildebrand F."/>
            <person name="Pallen M.J."/>
        </authorList>
    </citation>
    <scope>NUCLEOTIDE SEQUENCE</scope>
    <source>
        <strain evidence="2">ChiHile30-977</strain>
    </source>
</reference>
<gene>
    <name evidence="2" type="ORF">IAA66_02255</name>
</gene>
<dbReference type="PROSITE" id="PS50943">
    <property type="entry name" value="HTH_CROC1"/>
    <property type="match status" value="1"/>
</dbReference>
<comment type="caution">
    <text evidence="2">The sequence shown here is derived from an EMBL/GenBank/DDBJ whole genome shotgun (WGS) entry which is preliminary data.</text>
</comment>
<protein>
    <submittedName>
        <fullName evidence="2">Helix-turn-helix transcriptional regulator</fullName>
    </submittedName>
</protein>